<accession>A0A0D5C4G1</accession>
<reference evidence="1 2" key="2">
    <citation type="journal article" date="2016" name="ISME J.">
        <title>Physiological and genomic characterization of two novel marine thaumarchaeal strains indicates niche differentiation.</title>
        <authorList>
            <person name="Bayer B."/>
            <person name="Vojvoda J."/>
            <person name="Offre P."/>
            <person name="Alves R.J."/>
            <person name="Elisabeth N.H."/>
            <person name="Garcia J.A."/>
            <person name="Volland J.M."/>
            <person name="Srivastava A."/>
            <person name="Schleper C."/>
            <person name="Herndl G.J."/>
        </authorList>
    </citation>
    <scope>NUCLEOTIDE SEQUENCE [LARGE SCALE GENOMIC DNA]</scope>
    <source>
        <strain evidence="1 2">NF5</strain>
    </source>
</reference>
<keyword evidence="2" id="KW-1185">Reference proteome</keyword>
<name>A0A0D5C4G1_9ARCH</name>
<sequence length="1068" mass="114630">MLGMKFFYITVLLSLLSLIPLFEVEASSNPNLFVSAENSQFKNHFSGSMVIEVVVNDPNLKDTGQGKGEPDVTINGKSLRMVQATDGNWYAYFANVEMAKSADATVGLSGEGLDFGVFCSRDTSPSIFGISLSETDGFAVPRLGSLTGSTNGDSSFNACTGTPGSTANLNNVVRKAKSINTNSNIPVGQIGLNSNAWPLIQLYSFDDVVIQYNPGGPTQKVSLEFDEMENISLNIDRTLYPNNAEVFLTVNDFQLNQDPTDEDSWTFDIGSNPSTFYQAFDNSGTNSANGGLGLVDLVPSLSSLGFESNGKLSIDLGNIMELRTNSDQPSSSVNDGGANTFSEIVTLVEQQPNSGIFESFDSNDQSTIGILANAPRGQTGKISYNDESLSVLTGSSTASVSLDNTPTLTIGNNNSLRPGTEYPVILKDPDQNLNTGSNDDLDVFRETAIIPTITIGNPITLGNANDVKFHLTSPALTGGTSVTSSVPDSNSDRLIIDTTTLGVASYDMLSVNLGVSASTFTSILLDDSKSNTSGTNWINYDLRSFEKELGVSDFSDTSFTLTFGTLGSSPITIVDAGDLSSSQGFIQIDNSDITSILVESGNVFLVIDFDSSNNNAGVIDISSETKKQPIVFDVFSFGLKNDKSINNSIYRFELEEIGDNSSIFEGTLEYAVTNQLNILDPNFIQTIQTIGDEVKIIVINRLIDETGITISYSDLDVTGVATTITSQSDFKTHSGDVFTSSQSFRFGQPVTITLKDPDLNLKKDLIDIYFVNNDPNSDDVDTVGKDGAILLEVLIKDIRYKRCTVNGVEHGGLGATGFTLVETGPSTGVFEGVFKMPSQICNKSGTALISSAGGSLDAKYYDSRDSSGNANTFSLLRSKSSASFSSSPQLSSYEIVKPLSGNIEEITLSGSVNNHRRGIPLEVNIVSPDGQSQNFGATLSSGGSYRSIISINENSLSGLYEIQLSHNNFDLGSVSFEVISPKIPSWVKNTAKSWASTTITNSEFIDGIQFLIEEGIISVPSIESMSSANQMIPDWIKNNALWWADGKISDDDFVKSLQFLIKKGIIRV</sequence>
<dbReference type="STRING" id="1580092.NADRNF5_1919"/>
<protein>
    <recommendedName>
        <fullName evidence="3">Peptidase</fullName>
    </recommendedName>
</protein>
<reference evidence="2" key="1">
    <citation type="submission" date="2015-03" db="EMBL/GenBank/DDBJ databases">
        <title>Characterization of two novel Thaumarchaeota isolated from the Northern Adriatic Sea.</title>
        <authorList>
            <person name="Bayer B."/>
            <person name="Vojvoda J."/>
            <person name="Offre P."/>
            <person name="Srivastava A."/>
            <person name="Elisabeth N."/>
            <person name="Garcia J.A.L."/>
            <person name="Schleper C."/>
            <person name="Herndl G.J."/>
        </authorList>
    </citation>
    <scope>NUCLEOTIDE SEQUENCE [LARGE SCALE GENOMIC DNA]</scope>
    <source>
        <strain evidence="2">NF5</strain>
    </source>
</reference>
<dbReference type="HOGENOM" id="CLU_291289_0_0_2"/>
<evidence type="ECO:0008006" key="3">
    <source>
        <dbReference type="Google" id="ProtNLM"/>
    </source>
</evidence>
<evidence type="ECO:0000313" key="1">
    <source>
        <dbReference type="EMBL" id="AJW71596.1"/>
    </source>
</evidence>
<dbReference type="AlphaFoldDB" id="A0A0D5C4G1"/>
<gene>
    <name evidence="1" type="ORF">NADRNF5_1919</name>
</gene>
<proteinExistence type="predicted"/>
<dbReference type="KEGG" id="nin:NADRNF5_1919"/>
<organism evidence="1 2">
    <name type="scientific">Nitrosopumilus adriaticus</name>
    <dbReference type="NCBI Taxonomy" id="1580092"/>
    <lineage>
        <taxon>Archaea</taxon>
        <taxon>Nitrososphaerota</taxon>
        <taxon>Nitrososphaeria</taxon>
        <taxon>Nitrosopumilales</taxon>
        <taxon>Nitrosopumilaceae</taxon>
        <taxon>Nitrosopumilus</taxon>
    </lineage>
</organism>
<dbReference type="Proteomes" id="UP000032408">
    <property type="component" value="Chromosome"/>
</dbReference>
<dbReference type="EMBL" id="CP011070">
    <property type="protein sequence ID" value="AJW71596.1"/>
    <property type="molecule type" value="Genomic_DNA"/>
</dbReference>
<evidence type="ECO:0000313" key="2">
    <source>
        <dbReference type="Proteomes" id="UP000032408"/>
    </source>
</evidence>